<accession>A0A3A1YBD4</accession>
<sequence length="131" mass="15565">METNDWVDFGLNEFAELGNEMILAIFLEHVEEVYEPKNGEFMINWINVFHKLAYEHTVGRYPEVQQELPYPEVAYPFVGTTHPFSLDCFEDNAYRFYDYLVNGDYDRTLVINGKEVHFVVGNEHLHFYEDK</sequence>
<evidence type="ECO:0000313" key="1">
    <source>
        <dbReference type="EMBL" id="RIY34478.1"/>
    </source>
</evidence>
<dbReference type="AlphaFoldDB" id="A0A3A1YBD4"/>
<proteinExistence type="predicted"/>
<evidence type="ECO:0000313" key="2">
    <source>
        <dbReference type="Proteomes" id="UP000265691"/>
    </source>
</evidence>
<reference evidence="1 2" key="1">
    <citation type="submission" date="2017-08" db="EMBL/GenBank/DDBJ databases">
        <title>Reclassification of Bisgaard taxon 37 and 44.</title>
        <authorList>
            <person name="Christensen H."/>
        </authorList>
    </citation>
    <scope>NUCLEOTIDE SEQUENCE [LARGE SCALE GENOMIC DNA]</scope>
    <source>
        <strain evidence="1 2">B96_3</strain>
    </source>
</reference>
<name>A0A3A1YBD4_9GAMM</name>
<dbReference type="RefSeq" id="WP_119524222.1">
    <property type="nucleotide sequence ID" value="NZ_NRHC01000002.1"/>
</dbReference>
<organism evidence="1 2">
    <name type="scientific">Psittacicella hinzii</name>
    <dbReference type="NCBI Taxonomy" id="2028575"/>
    <lineage>
        <taxon>Bacteria</taxon>
        <taxon>Pseudomonadati</taxon>
        <taxon>Pseudomonadota</taxon>
        <taxon>Gammaproteobacteria</taxon>
        <taxon>Pasteurellales</taxon>
        <taxon>Psittacicellaceae</taxon>
        <taxon>Psittacicella</taxon>
    </lineage>
</organism>
<protein>
    <submittedName>
        <fullName evidence="1">Uncharacterized protein</fullName>
    </submittedName>
</protein>
<dbReference type="EMBL" id="NRHC01000002">
    <property type="protein sequence ID" value="RIY34478.1"/>
    <property type="molecule type" value="Genomic_DNA"/>
</dbReference>
<keyword evidence="2" id="KW-1185">Reference proteome</keyword>
<dbReference type="Proteomes" id="UP000265691">
    <property type="component" value="Unassembled WGS sequence"/>
</dbReference>
<gene>
    <name evidence="1" type="ORF">CKF54_00340</name>
</gene>
<comment type="caution">
    <text evidence="1">The sequence shown here is derived from an EMBL/GenBank/DDBJ whole genome shotgun (WGS) entry which is preliminary data.</text>
</comment>